<feature type="compositionally biased region" description="Basic and acidic residues" evidence="1">
    <location>
        <begin position="77"/>
        <end position="88"/>
    </location>
</feature>
<organism evidence="2 3">
    <name type="scientific">Phytophthora megakarya</name>
    <dbReference type="NCBI Taxonomy" id="4795"/>
    <lineage>
        <taxon>Eukaryota</taxon>
        <taxon>Sar</taxon>
        <taxon>Stramenopiles</taxon>
        <taxon>Oomycota</taxon>
        <taxon>Peronosporomycetes</taxon>
        <taxon>Peronosporales</taxon>
        <taxon>Peronosporaceae</taxon>
        <taxon>Phytophthora</taxon>
    </lineage>
</organism>
<dbReference type="STRING" id="4795.A0A225UPL4"/>
<evidence type="ECO:0000313" key="2">
    <source>
        <dbReference type="EMBL" id="OWY94975.1"/>
    </source>
</evidence>
<keyword evidence="3" id="KW-1185">Reference proteome</keyword>
<reference evidence="3" key="1">
    <citation type="submission" date="2017-03" db="EMBL/GenBank/DDBJ databases">
        <title>Phytopthora megakarya and P. palmivora, two closely related causual agents of cacao black pod achieved similar genome size and gene model numbers by different mechanisms.</title>
        <authorList>
            <person name="Ali S."/>
            <person name="Shao J."/>
            <person name="Larry D.J."/>
            <person name="Kronmiller B."/>
            <person name="Shen D."/>
            <person name="Strem M.D."/>
            <person name="Melnick R.L."/>
            <person name="Guiltinan M.J."/>
            <person name="Tyler B.M."/>
            <person name="Meinhardt L.W."/>
            <person name="Bailey B.A."/>
        </authorList>
    </citation>
    <scope>NUCLEOTIDE SEQUENCE [LARGE SCALE GENOMIC DNA]</scope>
    <source>
        <strain evidence="3">zdho120</strain>
    </source>
</reference>
<evidence type="ECO:0000256" key="1">
    <source>
        <dbReference type="SAM" id="MobiDB-lite"/>
    </source>
</evidence>
<proteinExistence type="predicted"/>
<dbReference type="EMBL" id="NBNE01013586">
    <property type="protein sequence ID" value="OWY94975.1"/>
    <property type="molecule type" value="Genomic_DNA"/>
</dbReference>
<feature type="region of interest" description="Disordered" evidence="1">
    <location>
        <begin position="49"/>
        <end position="89"/>
    </location>
</feature>
<comment type="caution">
    <text evidence="2">The sequence shown here is derived from an EMBL/GenBank/DDBJ whole genome shotgun (WGS) entry which is preliminary data.</text>
</comment>
<protein>
    <submittedName>
        <fullName evidence="2">Uncharacterized protein</fullName>
    </submittedName>
</protein>
<dbReference type="Proteomes" id="UP000198211">
    <property type="component" value="Unassembled WGS sequence"/>
</dbReference>
<sequence>MVKEAKFKSAVDWLAATDQDVEDGISLRTSILQRCIEYYEPFDTMHSPLAREPKFSIPTTNLDTESDGSSSSDESDDRPMGNVDHDTIKQAQLDQNHGFHLADMSVLKLKLSLREKEFCS</sequence>
<accession>A0A225UPL4</accession>
<gene>
    <name evidence="2" type="ORF">PHMEG_00035154</name>
</gene>
<evidence type="ECO:0000313" key="3">
    <source>
        <dbReference type="Proteomes" id="UP000198211"/>
    </source>
</evidence>
<name>A0A225UPL4_9STRA</name>
<dbReference type="AlphaFoldDB" id="A0A225UPL4"/>